<comment type="subcellular location">
    <subcellularLocation>
        <location evidence="1">Nucleus</location>
    </subcellularLocation>
</comment>
<dbReference type="InterPro" id="IPR017930">
    <property type="entry name" value="Myb_dom"/>
</dbReference>
<feature type="domain" description="Myb-like" evidence="6">
    <location>
        <begin position="375"/>
        <end position="420"/>
    </location>
</feature>
<keyword evidence="3" id="KW-0238">DNA-binding</keyword>
<dbReference type="SUPFAM" id="SSF46689">
    <property type="entry name" value="Homeodomain-like"/>
    <property type="match status" value="2"/>
</dbReference>
<feature type="compositionally biased region" description="Basic residues" evidence="5">
    <location>
        <begin position="128"/>
        <end position="143"/>
    </location>
</feature>
<dbReference type="PROSITE" id="PS50090">
    <property type="entry name" value="MYB_LIKE"/>
    <property type="match status" value="2"/>
</dbReference>
<dbReference type="GO" id="GO:0005730">
    <property type="term" value="C:nucleolus"/>
    <property type="evidence" value="ECO:0007669"/>
    <property type="project" value="EnsemblFungi"/>
</dbReference>
<feature type="compositionally biased region" description="Basic and acidic residues" evidence="5">
    <location>
        <begin position="207"/>
        <end position="232"/>
    </location>
</feature>
<feature type="region of interest" description="Disordered" evidence="5">
    <location>
        <begin position="188"/>
        <end position="233"/>
    </location>
</feature>
<dbReference type="FunCoup" id="H2AV74">
    <property type="interactions" value="1467"/>
</dbReference>
<feature type="domain" description="HTH myb-type" evidence="7">
    <location>
        <begin position="371"/>
        <end position="424"/>
    </location>
</feature>
<dbReference type="PANTHER" id="PTHR46380:SF2">
    <property type="entry name" value="CYCLIN-D-BINDING MYB-LIKE TRANSCRIPTION FACTOR 1"/>
    <property type="match status" value="1"/>
</dbReference>
<organism evidence="8 9">
    <name type="scientific">Kazachstania africana (strain ATCC 22294 / BCRC 22015 / CBS 2517 / CECT 1963 / NBRC 1671 / NRRL Y-8276)</name>
    <name type="common">Yeast</name>
    <name type="synonym">Kluyveromyces africanus</name>
    <dbReference type="NCBI Taxonomy" id="1071382"/>
    <lineage>
        <taxon>Eukaryota</taxon>
        <taxon>Fungi</taxon>
        <taxon>Dikarya</taxon>
        <taxon>Ascomycota</taxon>
        <taxon>Saccharomycotina</taxon>
        <taxon>Saccharomycetes</taxon>
        <taxon>Saccharomycetales</taxon>
        <taxon>Saccharomycetaceae</taxon>
        <taxon>Kazachstania</taxon>
    </lineage>
</organism>
<dbReference type="Proteomes" id="UP000005220">
    <property type="component" value="Chromosome 5"/>
</dbReference>
<dbReference type="KEGG" id="kaf:KAFR_0E01200"/>
<dbReference type="GO" id="GO:0033553">
    <property type="term" value="C:rDNA heterochromatin"/>
    <property type="evidence" value="ECO:0007669"/>
    <property type="project" value="EnsemblFungi"/>
</dbReference>
<evidence type="ECO:0000259" key="7">
    <source>
        <dbReference type="PROSITE" id="PS51294"/>
    </source>
</evidence>
<feature type="compositionally biased region" description="Basic and acidic residues" evidence="5">
    <location>
        <begin position="1"/>
        <end position="42"/>
    </location>
</feature>
<dbReference type="Pfam" id="PF13921">
    <property type="entry name" value="Myb_DNA-bind_6"/>
    <property type="match status" value="1"/>
</dbReference>
<keyword evidence="9" id="KW-1185">Reference proteome</keyword>
<keyword evidence="2" id="KW-0677">Repeat</keyword>
<evidence type="ECO:0000313" key="9">
    <source>
        <dbReference type="Proteomes" id="UP000005220"/>
    </source>
</evidence>
<gene>
    <name evidence="8" type="primary">KAFR0E01200</name>
    <name evidence="8" type="ORF">KAFR_0E01200</name>
</gene>
<sequence>MASDTDKSKEVKDNAADLSHQHDAETVEEAVFKYVRDEFQNRDEDEDEDKEHRQNVANSNANDDNSADMSWYLRHEEEDLPHVDSRAAHNDSESVAMAAVAAAYALGRKSKRPYKLGEASSDDEISSKKKKQKSKQRKSKKKMEKLQLAVDPELATLDDESETGDASNQSQLVRKAIIDTDSIAQHPDFQQYLNTEEEEATKANEAQTKDESIITDKEKNKEKAPEGEDRGDGIAVSVEDVAAKDYAELAKQQSLAKQYADVLPRGVSSISEVSLKTDNDNQLLQNAASKASELISATTQSSGKAFDAQEEAALDNFIEEYSKIKKYDRQQTCERIWTNGRRKDDFWINICKVLPYRTRSSIYKHVRRRYHIFEQRGKWTPKEDDELAKLCITKEGQWSEIGKILGRMPEDCRDRWRNYIKCGTNRASNKWSEEEEELLKNVIGELLEEGQRYHERRQNGALTEEDHNNEHILNRGPKGRRVTGKPSFKDIINWTVVSERMGGSRSRIQCRYKWNKLVKKQALQKIQSISDMDKRWILEKLRDLGFTEDSQVDWDELAALKTDSTWTGLELKLTYEKLRSMIKQYKEKNINEISKELLSLLDNQIPVSLEKVN</sequence>
<proteinExistence type="predicted"/>
<dbReference type="AlphaFoldDB" id="H2AV74"/>
<accession>H2AV74</accession>
<dbReference type="InterPro" id="IPR009057">
    <property type="entry name" value="Homeodomain-like_sf"/>
</dbReference>
<evidence type="ECO:0000256" key="4">
    <source>
        <dbReference type="ARBA" id="ARBA00023242"/>
    </source>
</evidence>
<dbReference type="CDD" id="cd00167">
    <property type="entry name" value="SANT"/>
    <property type="match status" value="1"/>
</dbReference>
<evidence type="ECO:0000256" key="2">
    <source>
        <dbReference type="ARBA" id="ARBA00022737"/>
    </source>
</evidence>
<dbReference type="RefSeq" id="XP_003957409.1">
    <property type="nucleotide sequence ID" value="XM_003957360.1"/>
</dbReference>
<dbReference type="PANTHER" id="PTHR46380">
    <property type="entry name" value="CYCLIN-D-BINDING MYB-LIKE TRANSCRIPTION FACTOR 1"/>
    <property type="match status" value="1"/>
</dbReference>
<dbReference type="EMBL" id="HE650825">
    <property type="protein sequence ID" value="CCF58274.1"/>
    <property type="molecule type" value="Genomic_DNA"/>
</dbReference>
<evidence type="ECO:0008006" key="10">
    <source>
        <dbReference type="Google" id="ProtNLM"/>
    </source>
</evidence>
<evidence type="ECO:0000259" key="6">
    <source>
        <dbReference type="PROSITE" id="PS50090"/>
    </source>
</evidence>
<dbReference type="GeneID" id="13882853"/>
<dbReference type="InParanoid" id="H2AV74"/>
<evidence type="ECO:0000256" key="5">
    <source>
        <dbReference type="SAM" id="MobiDB-lite"/>
    </source>
</evidence>
<dbReference type="eggNOG" id="KOG0051">
    <property type="taxonomic scope" value="Eukaryota"/>
</dbReference>
<name>H2AV74_KAZAF</name>
<dbReference type="GO" id="GO:0000976">
    <property type="term" value="F:transcription cis-regulatory region binding"/>
    <property type="evidence" value="ECO:0007669"/>
    <property type="project" value="TreeGrafter"/>
</dbReference>
<dbReference type="Gene3D" id="1.10.10.60">
    <property type="entry name" value="Homeodomain-like"/>
    <property type="match status" value="2"/>
</dbReference>
<evidence type="ECO:0000256" key="1">
    <source>
        <dbReference type="ARBA" id="ARBA00004123"/>
    </source>
</evidence>
<feature type="region of interest" description="Disordered" evidence="5">
    <location>
        <begin position="459"/>
        <end position="482"/>
    </location>
</feature>
<feature type="domain" description="HTH myb-type" evidence="7">
    <location>
        <begin position="493"/>
        <end position="522"/>
    </location>
</feature>
<protein>
    <recommendedName>
        <fullName evidence="10">DNA-binding protein REB1</fullName>
    </recommendedName>
</protein>
<dbReference type="HOGENOM" id="CLU_016706_0_0_1"/>
<dbReference type="FunFam" id="1.10.10.60:FF:000387">
    <property type="entry name" value="Replication termination factor 1"/>
    <property type="match status" value="1"/>
</dbReference>
<evidence type="ECO:0000256" key="3">
    <source>
        <dbReference type="ARBA" id="ARBA00023125"/>
    </source>
</evidence>
<evidence type="ECO:0000313" key="8">
    <source>
        <dbReference type="EMBL" id="CCF58274.1"/>
    </source>
</evidence>
<dbReference type="GO" id="GO:0003700">
    <property type="term" value="F:DNA-binding transcription factor activity"/>
    <property type="evidence" value="ECO:0007669"/>
    <property type="project" value="TreeGrafter"/>
</dbReference>
<keyword evidence="4" id="KW-0539">Nucleus</keyword>
<dbReference type="GO" id="GO:0000183">
    <property type="term" value="P:rDNA heterochromatin formation"/>
    <property type="evidence" value="ECO:0007669"/>
    <property type="project" value="EnsemblFungi"/>
</dbReference>
<dbReference type="STRING" id="1071382.H2AV74"/>
<dbReference type="PROSITE" id="PS51294">
    <property type="entry name" value="HTH_MYB"/>
    <property type="match status" value="2"/>
</dbReference>
<dbReference type="InterPro" id="IPR001005">
    <property type="entry name" value="SANT/Myb"/>
</dbReference>
<feature type="compositionally biased region" description="Basic and acidic residues" evidence="5">
    <location>
        <begin position="459"/>
        <end position="473"/>
    </location>
</feature>
<reference evidence="8 9" key="1">
    <citation type="journal article" date="2011" name="Proc. Natl. Acad. Sci. U.S.A.">
        <title>Evolutionary erosion of yeast sex chromosomes by mating-type switching accidents.</title>
        <authorList>
            <person name="Gordon J.L."/>
            <person name="Armisen D."/>
            <person name="Proux-Wera E."/>
            <person name="Oheigeartaigh S.S."/>
            <person name="Byrne K.P."/>
            <person name="Wolfe K.H."/>
        </authorList>
    </citation>
    <scope>NUCLEOTIDE SEQUENCE [LARGE SCALE GENOMIC DNA]</scope>
    <source>
        <strain evidence="9">ATCC 22294 / BCRC 22015 / CBS 2517 / CECT 1963 / NBRC 1671 / NRRL Y-8276</strain>
    </source>
</reference>
<dbReference type="GO" id="GO:0006363">
    <property type="term" value="P:termination of RNA polymerase I transcription"/>
    <property type="evidence" value="ECO:0007669"/>
    <property type="project" value="EnsemblFungi"/>
</dbReference>
<feature type="compositionally biased region" description="Low complexity" evidence="5">
    <location>
        <begin position="55"/>
        <end position="70"/>
    </location>
</feature>
<dbReference type="OrthoDB" id="39591at2759"/>
<dbReference type="SMART" id="SM00717">
    <property type="entry name" value="SANT"/>
    <property type="match status" value="4"/>
</dbReference>
<dbReference type="InterPro" id="IPR051651">
    <property type="entry name" value="DMTF1_DNA-bind_reg"/>
</dbReference>
<feature type="domain" description="Myb-like" evidence="6">
    <location>
        <begin position="423"/>
        <end position="518"/>
    </location>
</feature>
<feature type="region of interest" description="Disordered" evidence="5">
    <location>
        <begin position="1"/>
        <end position="77"/>
    </location>
</feature>
<feature type="region of interest" description="Disordered" evidence="5">
    <location>
        <begin position="109"/>
        <end position="171"/>
    </location>
</feature>